<feature type="transmembrane region" description="Helical" evidence="19">
    <location>
        <begin position="60"/>
        <end position="85"/>
    </location>
</feature>
<keyword evidence="12 18" id="KW-0249">Electron transport</keyword>
<dbReference type="Pfam" id="PF02790">
    <property type="entry name" value="COX2_TM"/>
    <property type="match status" value="1"/>
</dbReference>
<evidence type="ECO:0000256" key="8">
    <source>
        <dbReference type="ARBA" id="ARBA00022723"/>
    </source>
</evidence>
<dbReference type="PROSITE" id="PS50857">
    <property type="entry name" value="COX2_CUA"/>
    <property type="match status" value="1"/>
</dbReference>
<dbReference type="SUPFAM" id="SSF81464">
    <property type="entry name" value="Cytochrome c oxidase subunit II-like, transmembrane region"/>
    <property type="match status" value="1"/>
</dbReference>
<keyword evidence="9 18" id="KW-0999">Mitochondrion inner membrane</keyword>
<dbReference type="InterPro" id="IPR045187">
    <property type="entry name" value="CcO_II"/>
</dbReference>
<evidence type="ECO:0000313" key="22">
    <source>
        <dbReference type="EMBL" id="AZL93453.1"/>
    </source>
</evidence>
<protein>
    <recommendedName>
        <fullName evidence="4 18">Cytochrome c oxidase subunit 2</fullName>
    </recommendedName>
</protein>
<evidence type="ECO:0000259" key="20">
    <source>
        <dbReference type="PROSITE" id="PS50857"/>
    </source>
</evidence>
<comment type="function">
    <text evidence="18">Component of the cytochrome c oxidase, the last enzyme in the mitochondrial electron transport chain which drives oxidative phosphorylation. The respiratory chain contains 3 multisubunit complexes succinate dehydrogenase (complex II, CII), ubiquinol-cytochrome c oxidoreductase (cytochrome b-c1 complex, complex III, CIII) and cytochrome c oxidase (complex IV, CIV), that cooperate to transfer electrons derived from NADH and succinate to molecular oxygen, creating an electrochemical gradient over the inner membrane that drives transmembrane transport and the ATP synthase. Cytochrome c oxidase is the component of the respiratory chain that catalyzes the reduction of oxygen to water. Electrons originating from reduced cytochrome c in the intermembrane space (IMS) are transferred via the dinuclear copper A center (CU(A)) of subunit 2 and heme A of subunit 1 to the active site in subunit 1, a binuclear center (BNC) formed by heme A3 and copper B (CU(B)). The BNC reduces molecular oxygen to 2 water molecules using 4 electrons from cytochrome c in the IMS and 4 protons from the mitochondrial matrix.</text>
</comment>
<dbReference type="NCBIfam" id="TIGR02866">
    <property type="entry name" value="CoxB"/>
    <property type="match status" value="1"/>
</dbReference>
<dbReference type="AlphaFoldDB" id="A0A3S8V1B7"/>
<keyword evidence="6 18" id="KW-0679">Respiratory chain</keyword>
<dbReference type="InterPro" id="IPR034210">
    <property type="entry name" value="CcO_II_C"/>
</dbReference>
<dbReference type="InterPro" id="IPR011759">
    <property type="entry name" value="Cyt_c_oxidase_su2_TM_dom"/>
</dbReference>
<comment type="cofactor">
    <cofactor evidence="18">
        <name>Cu cation</name>
        <dbReference type="ChEBI" id="CHEBI:23378"/>
    </cofactor>
    <text evidence="18">Binds a copper A center.</text>
</comment>
<comment type="subcellular location">
    <subcellularLocation>
        <location evidence="1 18">Mitochondrion inner membrane</location>
        <topology evidence="1 18">Multi-pass membrane protein</topology>
    </subcellularLocation>
</comment>
<name>A0A3S8V1B7_9HYME</name>
<evidence type="ECO:0000256" key="9">
    <source>
        <dbReference type="ARBA" id="ARBA00022792"/>
    </source>
</evidence>
<evidence type="ECO:0000259" key="21">
    <source>
        <dbReference type="PROSITE" id="PS50999"/>
    </source>
</evidence>
<keyword evidence="7 18" id="KW-0812">Transmembrane</keyword>
<feature type="transmembrane region" description="Helical" evidence="19">
    <location>
        <begin position="26"/>
        <end position="48"/>
    </location>
</feature>
<evidence type="ECO:0000256" key="10">
    <source>
        <dbReference type="ARBA" id="ARBA00022842"/>
    </source>
</evidence>
<keyword evidence="16 18" id="KW-0472">Membrane</keyword>
<dbReference type="InterPro" id="IPR008972">
    <property type="entry name" value="Cupredoxin"/>
</dbReference>
<dbReference type="SUPFAM" id="SSF49503">
    <property type="entry name" value="Cupredoxins"/>
    <property type="match status" value="1"/>
</dbReference>
<dbReference type="GO" id="GO:0004129">
    <property type="term" value="F:cytochrome-c oxidase activity"/>
    <property type="evidence" value="ECO:0007669"/>
    <property type="project" value="UniProtKB-EC"/>
</dbReference>
<dbReference type="PROSITE" id="PS50999">
    <property type="entry name" value="COX2_TM"/>
    <property type="match status" value="1"/>
</dbReference>
<evidence type="ECO:0000256" key="17">
    <source>
        <dbReference type="ARBA" id="ARBA00049512"/>
    </source>
</evidence>
<dbReference type="EMBL" id="MG923512">
    <property type="protein sequence ID" value="AZL93453.1"/>
    <property type="molecule type" value="Genomic_DNA"/>
</dbReference>
<dbReference type="GO" id="GO:0016491">
    <property type="term" value="F:oxidoreductase activity"/>
    <property type="evidence" value="ECO:0007669"/>
    <property type="project" value="InterPro"/>
</dbReference>
<evidence type="ECO:0000256" key="7">
    <source>
        <dbReference type="ARBA" id="ARBA00022692"/>
    </source>
</evidence>
<dbReference type="PROSITE" id="PS00078">
    <property type="entry name" value="COX2"/>
    <property type="match status" value="1"/>
</dbReference>
<accession>A0A3S8V1B7</accession>
<sequence length="223" mass="25759">MSTWNSLNFQDSASPLMEQLTKFHDYTMIFMIIILMYIFFMIFIITTNKLTDKNILDNQFIEIIWTSIPMAILMFIALPSLKILYLTDETLNSKLNIKVTGHQWYWSYNIAELNNQFDSFLNNSLKINSFRNLDTDNFLILPNNLTVNLIISSTDVIHSWTVPSLGIKIDAVPGRLNQTPLLSNRCGLFFGQCSEICGINHSFMPIVIEITSLKKFNKLSFLH</sequence>
<evidence type="ECO:0000256" key="2">
    <source>
        <dbReference type="ARBA" id="ARBA00007866"/>
    </source>
</evidence>
<dbReference type="GO" id="GO:0005743">
    <property type="term" value="C:mitochondrial inner membrane"/>
    <property type="evidence" value="ECO:0007669"/>
    <property type="project" value="UniProtKB-SubCell"/>
</dbReference>
<dbReference type="InterPro" id="IPR002429">
    <property type="entry name" value="CcO_II-like_C"/>
</dbReference>
<keyword evidence="11" id="KW-1278">Translocase</keyword>
<feature type="domain" description="Cytochrome oxidase subunit II transmembrane region profile" evidence="21">
    <location>
        <begin position="1"/>
        <end position="91"/>
    </location>
</feature>
<keyword evidence="13 19" id="KW-1133">Transmembrane helix</keyword>
<dbReference type="CDD" id="cd13912">
    <property type="entry name" value="CcO_II_C"/>
    <property type="match status" value="1"/>
</dbReference>
<dbReference type="InterPro" id="IPR014222">
    <property type="entry name" value="Cyt_c_oxidase_su2"/>
</dbReference>
<dbReference type="Gene3D" id="1.10.287.90">
    <property type="match status" value="1"/>
</dbReference>
<comment type="similarity">
    <text evidence="2 18">Belongs to the cytochrome c oxidase subunit 2 family.</text>
</comment>
<evidence type="ECO:0000256" key="3">
    <source>
        <dbReference type="ARBA" id="ARBA00011164"/>
    </source>
</evidence>
<evidence type="ECO:0000256" key="13">
    <source>
        <dbReference type="ARBA" id="ARBA00022989"/>
    </source>
</evidence>
<dbReference type="PANTHER" id="PTHR22888">
    <property type="entry name" value="CYTOCHROME C OXIDASE, SUBUNIT II"/>
    <property type="match status" value="1"/>
</dbReference>
<dbReference type="Pfam" id="PF00116">
    <property type="entry name" value="COX2"/>
    <property type="match status" value="1"/>
</dbReference>
<evidence type="ECO:0000256" key="12">
    <source>
        <dbReference type="ARBA" id="ARBA00022982"/>
    </source>
</evidence>
<evidence type="ECO:0000256" key="18">
    <source>
        <dbReference type="RuleBase" id="RU000457"/>
    </source>
</evidence>
<dbReference type="GO" id="GO:0042773">
    <property type="term" value="P:ATP synthesis coupled electron transport"/>
    <property type="evidence" value="ECO:0007669"/>
    <property type="project" value="TreeGrafter"/>
</dbReference>
<geneLocation type="mitochondrion" evidence="22"/>
<evidence type="ECO:0000256" key="19">
    <source>
        <dbReference type="SAM" id="Phobius"/>
    </source>
</evidence>
<evidence type="ECO:0000256" key="1">
    <source>
        <dbReference type="ARBA" id="ARBA00004448"/>
    </source>
</evidence>
<dbReference type="InterPro" id="IPR036257">
    <property type="entry name" value="Cyt_c_oxidase_su2_TM_sf"/>
</dbReference>
<evidence type="ECO:0000256" key="11">
    <source>
        <dbReference type="ARBA" id="ARBA00022967"/>
    </source>
</evidence>
<evidence type="ECO:0000256" key="15">
    <source>
        <dbReference type="ARBA" id="ARBA00023128"/>
    </source>
</evidence>
<comment type="catalytic activity">
    <reaction evidence="17">
        <text>4 Fe(II)-[cytochrome c] + O2 + 8 H(+)(in) = 4 Fe(III)-[cytochrome c] + 2 H2O + 4 H(+)(out)</text>
        <dbReference type="Rhea" id="RHEA:11436"/>
        <dbReference type="Rhea" id="RHEA-COMP:10350"/>
        <dbReference type="Rhea" id="RHEA-COMP:14399"/>
        <dbReference type="ChEBI" id="CHEBI:15377"/>
        <dbReference type="ChEBI" id="CHEBI:15378"/>
        <dbReference type="ChEBI" id="CHEBI:15379"/>
        <dbReference type="ChEBI" id="CHEBI:29033"/>
        <dbReference type="ChEBI" id="CHEBI:29034"/>
        <dbReference type="EC" id="7.1.1.9"/>
    </reaction>
    <physiologicalReaction direction="left-to-right" evidence="17">
        <dbReference type="Rhea" id="RHEA:11437"/>
    </physiologicalReaction>
</comment>
<proteinExistence type="inferred from homology"/>
<keyword evidence="8 18" id="KW-0479">Metal-binding</keyword>
<dbReference type="InterPro" id="IPR001505">
    <property type="entry name" value="Copper_CuA"/>
</dbReference>
<comment type="subunit">
    <text evidence="3">Component of the cytochrome c oxidase (complex IV, CIV), a multisubunit enzyme composed of a catalytic core of 3 subunits and several supernumerary subunits. The complex exists as a monomer or a dimer and forms supercomplexes (SCs) in the inner mitochondrial membrane with ubiquinol-cytochrome c oxidoreductase (cytochrome b-c1 complex, complex III, CIII).</text>
</comment>
<evidence type="ECO:0000256" key="6">
    <source>
        <dbReference type="ARBA" id="ARBA00022660"/>
    </source>
</evidence>
<evidence type="ECO:0000256" key="16">
    <source>
        <dbReference type="ARBA" id="ARBA00023136"/>
    </source>
</evidence>
<keyword evidence="10" id="KW-0460">Magnesium</keyword>
<feature type="domain" description="Cytochrome oxidase subunit II copper A binding" evidence="20">
    <location>
        <begin position="92"/>
        <end position="222"/>
    </location>
</feature>
<evidence type="ECO:0000256" key="4">
    <source>
        <dbReference type="ARBA" id="ARBA00015946"/>
    </source>
</evidence>
<dbReference type="GO" id="GO:0005507">
    <property type="term" value="F:copper ion binding"/>
    <property type="evidence" value="ECO:0007669"/>
    <property type="project" value="InterPro"/>
</dbReference>
<evidence type="ECO:0000256" key="14">
    <source>
        <dbReference type="ARBA" id="ARBA00023008"/>
    </source>
</evidence>
<keyword evidence="14 18" id="KW-0186">Copper</keyword>
<dbReference type="Gene3D" id="2.60.40.420">
    <property type="entry name" value="Cupredoxins - blue copper proteins"/>
    <property type="match status" value="1"/>
</dbReference>
<gene>
    <name evidence="22" type="primary">cox2</name>
</gene>
<organism evidence="22">
    <name type="scientific">Prosevania sp. ZJUH_2016031</name>
    <dbReference type="NCBI Taxonomy" id="2491170"/>
    <lineage>
        <taxon>Eukaryota</taxon>
        <taxon>Metazoa</taxon>
        <taxon>Ecdysozoa</taxon>
        <taxon>Arthropoda</taxon>
        <taxon>Hexapoda</taxon>
        <taxon>Insecta</taxon>
        <taxon>Pterygota</taxon>
        <taxon>Neoptera</taxon>
        <taxon>Endopterygota</taxon>
        <taxon>Hymenoptera</taxon>
        <taxon>Apocrita</taxon>
        <taxon>Evanioidea</taxon>
        <taxon>Evaniidae</taxon>
        <taxon>Prosevania</taxon>
    </lineage>
</organism>
<dbReference type="PANTHER" id="PTHR22888:SF9">
    <property type="entry name" value="CYTOCHROME C OXIDASE SUBUNIT 2"/>
    <property type="match status" value="1"/>
</dbReference>
<evidence type="ECO:0000256" key="5">
    <source>
        <dbReference type="ARBA" id="ARBA00022448"/>
    </source>
</evidence>
<reference evidence="22" key="1">
    <citation type="journal article" date="2018" name="Mol. Phylogenet. Evol.">
        <title>Mitochondrial phylogenomics of the Hymenoptera.</title>
        <authorList>
            <person name="Tang P."/>
            <person name="Zhu J.C."/>
            <person name="Zheng B.Y."/>
            <person name="Wei S.J."/>
            <person name="Sharkey M."/>
            <person name="Chen X.X."/>
            <person name="Vogler A.P."/>
        </authorList>
    </citation>
    <scope>NUCLEOTIDE SEQUENCE</scope>
</reference>
<keyword evidence="15 18" id="KW-0496">Mitochondrion</keyword>
<dbReference type="PRINTS" id="PR01166">
    <property type="entry name" value="CYCOXIDASEII"/>
</dbReference>
<keyword evidence="5 18" id="KW-0813">Transport</keyword>